<organism evidence="2 3">
    <name type="scientific">Candidatus Woesebacteria bacterium GWA1_41_8</name>
    <dbReference type="NCBI Taxonomy" id="1802471"/>
    <lineage>
        <taxon>Bacteria</taxon>
        <taxon>Candidatus Woeseibacteriota</taxon>
    </lineage>
</organism>
<feature type="transmembrane region" description="Helical" evidence="1">
    <location>
        <begin position="38"/>
        <end position="58"/>
    </location>
</feature>
<keyword evidence="1" id="KW-0472">Membrane</keyword>
<proteinExistence type="predicted"/>
<dbReference type="EMBL" id="MGFJ01000022">
    <property type="protein sequence ID" value="OGM02411.1"/>
    <property type="molecule type" value="Genomic_DNA"/>
</dbReference>
<name>A0A1F7WHY9_9BACT</name>
<reference evidence="2 3" key="1">
    <citation type="journal article" date="2016" name="Nat. Commun.">
        <title>Thousands of microbial genomes shed light on interconnected biogeochemical processes in an aquifer system.</title>
        <authorList>
            <person name="Anantharaman K."/>
            <person name="Brown C.T."/>
            <person name="Hug L.A."/>
            <person name="Sharon I."/>
            <person name="Castelle C.J."/>
            <person name="Probst A.J."/>
            <person name="Thomas B.C."/>
            <person name="Singh A."/>
            <person name="Wilkins M.J."/>
            <person name="Karaoz U."/>
            <person name="Brodie E.L."/>
            <person name="Williams K.H."/>
            <person name="Hubbard S.S."/>
            <person name="Banfield J.F."/>
        </authorList>
    </citation>
    <scope>NUCLEOTIDE SEQUENCE [LARGE SCALE GENOMIC DNA]</scope>
</reference>
<protein>
    <submittedName>
        <fullName evidence="2">Uncharacterized protein</fullName>
    </submittedName>
</protein>
<evidence type="ECO:0000256" key="1">
    <source>
        <dbReference type="SAM" id="Phobius"/>
    </source>
</evidence>
<dbReference type="Proteomes" id="UP000176198">
    <property type="component" value="Unassembled WGS sequence"/>
</dbReference>
<keyword evidence="1" id="KW-0812">Transmembrane</keyword>
<keyword evidence="1" id="KW-1133">Transmembrane helix</keyword>
<gene>
    <name evidence="2" type="ORF">A2115_03030</name>
</gene>
<sequence>MRTIKVAAIALFLLIFLLLTFLELVILASGLSLSMENYFLWLGFVFWLYLIFFYHLNVSISLHTALLLFVIGILFGEFLLRLALTIWILGVLQSFLSYKKDKNG</sequence>
<accession>A0A1F7WHY9</accession>
<evidence type="ECO:0000313" key="2">
    <source>
        <dbReference type="EMBL" id="OGM02411.1"/>
    </source>
</evidence>
<feature type="transmembrane region" description="Helical" evidence="1">
    <location>
        <begin position="65"/>
        <end position="89"/>
    </location>
</feature>
<evidence type="ECO:0000313" key="3">
    <source>
        <dbReference type="Proteomes" id="UP000176198"/>
    </source>
</evidence>
<dbReference type="STRING" id="1802471.A2115_03030"/>
<dbReference type="AlphaFoldDB" id="A0A1F7WHY9"/>
<comment type="caution">
    <text evidence="2">The sequence shown here is derived from an EMBL/GenBank/DDBJ whole genome shotgun (WGS) entry which is preliminary data.</text>
</comment>